<dbReference type="Pfam" id="PF01464">
    <property type="entry name" value="SLT"/>
    <property type="match status" value="1"/>
</dbReference>
<sequence length="217" mass="24132">MDLTFLQHVNRFQGLTLGPSAPKGQQQSVIQAMFSQILEEQMTKLNQPVFSRKNDLFLDPTVRYRIEQTAISVTSPTKAVNQTAQPSLPDQAIRVQPLIESAAKKYNIDPKLINAVIQHESNYNPNAKSHAGAIGLMQLMPATAKGLNVRNAYDPKQNIDGGAKYLRQMLNRYNGDIRLALAAYNAGPGNVDRYNGIPPFKETQAYVPKVYNTYLNA</sequence>
<dbReference type="InterPro" id="IPR023346">
    <property type="entry name" value="Lysozyme-like_dom_sf"/>
</dbReference>
<dbReference type="EMBL" id="CP020814">
    <property type="protein sequence ID" value="ARK31455.1"/>
    <property type="molecule type" value="Genomic_DNA"/>
</dbReference>
<dbReference type="InterPro" id="IPR000189">
    <property type="entry name" value="Transglyc_AS"/>
</dbReference>
<dbReference type="CDD" id="cd00254">
    <property type="entry name" value="LT-like"/>
    <property type="match status" value="1"/>
</dbReference>
<name>A0A1X9MDD6_9BACI</name>
<keyword evidence="3" id="KW-0456">Lyase</keyword>
<keyword evidence="4" id="KW-1185">Reference proteome</keyword>
<dbReference type="GO" id="GO:0000270">
    <property type="term" value="P:peptidoglycan metabolic process"/>
    <property type="evidence" value="ECO:0007669"/>
    <property type="project" value="InterPro"/>
</dbReference>
<dbReference type="KEGG" id="bkw:BkAM31D_17305"/>
<dbReference type="PANTHER" id="PTHR37423:SF2">
    <property type="entry name" value="MEMBRANE-BOUND LYTIC MUREIN TRANSGLYCOSYLASE C"/>
    <property type="match status" value="1"/>
</dbReference>
<dbReference type="Proteomes" id="UP000193006">
    <property type="component" value="Chromosome"/>
</dbReference>
<dbReference type="GO" id="GO:0008933">
    <property type="term" value="F:peptidoglycan lytic transglycosylase activity"/>
    <property type="evidence" value="ECO:0007669"/>
    <property type="project" value="InterPro"/>
</dbReference>
<dbReference type="AlphaFoldDB" id="A0A1X9MDD6"/>
<feature type="domain" description="Transglycosylase SLT" evidence="2">
    <location>
        <begin position="98"/>
        <end position="205"/>
    </location>
</feature>
<evidence type="ECO:0000313" key="4">
    <source>
        <dbReference type="Proteomes" id="UP000193006"/>
    </source>
</evidence>
<gene>
    <name evidence="3" type="primary">mltC</name>
    <name evidence="3" type="ORF">BkAM31D_17305</name>
</gene>
<dbReference type="GO" id="GO:0016020">
    <property type="term" value="C:membrane"/>
    <property type="evidence" value="ECO:0007669"/>
    <property type="project" value="InterPro"/>
</dbReference>
<reference evidence="3 4" key="1">
    <citation type="submission" date="2017-04" db="EMBL/GenBank/DDBJ databases">
        <title>Bacillus krulwichiae AM31D Genome sequencing and assembly.</title>
        <authorList>
            <person name="Krulwich T.A."/>
            <person name="Anastor L."/>
            <person name="Ehrlich R."/>
            <person name="Ehrlich G.D."/>
            <person name="Janto B."/>
        </authorList>
    </citation>
    <scope>NUCLEOTIDE SEQUENCE [LARGE SCALE GENOMIC DNA]</scope>
    <source>
        <strain evidence="3 4">AM31D</strain>
    </source>
</reference>
<dbReference type="RefSeq" id="WP_066152744.1">
    <property type="nucleotide sequence ID" value="NZ_CP020814.1"/>
</dbReference>
<comment type="similarity">
    <text evidence="1">Belongs to the transglycosylase Slt family.</text>
</comment>
<dbReference type="STRING" id="199441.BkAM31D_17305"/>
<organism evidence="3 4">
    <name type="scientific">Halalkalibacter krulwichiae</name>
    <dbReference type="NCBI Taxonomy" id="199441"/>
    <lineage>
        <taxon>Bacteria</taxon>
        <taxon>Bacillati</taxon>
        <taxon>Bacillota</taxon>
        <taxon>Bacilli</taxon>
        <taxon>Bacillales</taxon>
        <taxon>Bacillaceae</taxon>
        <taxon>Halalkalibacter</taxon>
    </lineage>
</organism>
<evidence type="ECO:0000256" key="1">
    <source>
        <dbReference type="ARBA" id="ARBA00007734"/>
    </source>
</evidence>
<dbReference type="SUPFAM" id="SSF53955">
    <property type="entry name" value="Lysozyme-like"/>
    <property type="match status" value="1"/>
</dbReference>
<evidence type="ECO:0000313" key="3">
    <source>
        <dbReference type="EMBL" id="ARK31455.1"/>
    </source>
</evidence>
<evidence type="ECO:0000259" key="2">
    <source>
        <dbReference type="Pfam" id="PF01464"/>
    </source>
</evidence>
<dbReference type="PANTHER" id="PTHR37423">
    <property type="entry name" value="SOLUBLE LYTIC MUREIN TRANSGLYCOSYLASE-RELATED"/>
    <property type="match status" value="1"/>
</dbReference>
<dbReference type="EC" id="4.2.2.-" evidence="3"/>
<protein>
    <submittedName>
        <fullName evidence="3">Membrane-bound lytic murein transglycosylase C</fullName>
        <ecNumber evidence="3">4.2.2.-</ecNumber>
    </submittedName>
</protein>
<dbReference type="PROSITE" id="PS00922">
    <property type="entry name" value="TRANSGLYCOSYLASE"/>
    <property type="match status" value="1"/>
</dbReference>
<dbReference type="InterPro" id="IPR008258">
    <property type="entry name" value="Transglycosylase_SLT_dom_1"/>
</dbReference>
<proteinExistence type="inferred from homology"/>
<accession>A0A1X9MDD6</accession>
<dbReference type="Gene3D" id="1.10.530.10">
    <property type="match status" value="1"/>
</dbReference>